<accession>A0A0L0DCB2</accession>
<dbReference type="Gene3D" id="2.30.30.40">
    <property type="entry name" value="SH3 Domains"/>
    <property type="match status" value="1"/>
</dbReference>
<dbReference type="InterPro" id="IPR051707">
    <property type="entry name" value="PI-Interact_SigTrans_Reg"/>
</dbReference>
<evidence type="ECO:0008006" key="7">
    <source>
        <dbReference type="Google" id="ProtNLM"/>
    </source>
</evidence>
<dbReference type="SMART" id="SM00233">
    <property type="entry name" value="PH"/>
    <property type="match status" value="1"/>
</dbReference>
<evidence type="ECO:0000313" key="5">
    <source>
        <dbReference type="EMBL" id="KNC48948.1"/>
    </source>
</evidence>
<dbReference type="OrthoDB" id="43122at2759"/>
<dbReference type="Gene3D" id="2.30.29.30">
    <property type="entry name" value="Pleckstrin-homology domain (PH domain)/Phosphotyrosine-binding domain (PTB)"/>
    <property type="match status" value="1"/>
</dbReference>
<dbReference type="Pfam" id="PF00169">
    <property type="entry name" value="PH"/>
    <property type="match status" value="1"/>
</dbReference>
<keyword evidence="6" id="KW-1185">Reference proteome</keyword>
<gene>
    <name evidence="5" type="ORF">AMSG_04693</name>
</gene>
<feature type="domain" description="SH3" evidence="3">
    <location>
        <begin position="252"/>
        <end position="312"/>
    </location>
</feature>
<dbReference type="Pfam" id="PF00018">
    <property type="entry name" value="SH3_1"/>
    <property type="match status" value="1"/>
</dbReference>
<evidence type="ECO:0000259" key="3">
    <source>
        <dbReference type="PROSITE" id="PS50002"/>
    </source>
</evidence>
<dbReference type="SUPFAM" id="SSF50044">
    <property type="entry name" value="SH3-domain"/>
    <property type="match status" value="1"/>
</dbReference>
<reference evidence="5 6" key="1">
    <citation type="submission" date="2010-05" db="EMBL/GenBank/DDBJ databases">
        <title>The Genome Sequence of Thecamonas trahens ATCC 50062.</title>
        <authorList>
            <consortium name="The Broad Institute Genome Sequencing Platform"/>
            <person name="Russ C."/>
            <person name="Cuomo C."/>
            <person name="Shea T."/>
            <person name="Young S.K."/>
            <person name="Zeng Q."/>
            <person name="Koehrsen M."/>
            <person name="Haas B."/>
            <person name="Borodovsky M."/>
            <person name="Guigo R."/>
            <person name="Alvarado L."/>
            <person name="Berlin A."/>
            <person name="Bochicchio J."/>
            <person name="Borenstein D."/>
            <person name="Chapman S."/>
            <person name="Chen Z."/>
            <person name="Freedman E."/>
            <person name="Gellesch M."/>
            <person name="Goldberg J."/>
            <person name="Griggs A."/>
            <person name="Gujja S."/>
            <person name="Heilman E."/>
            <person name="Heiman D."/>
            <person name="Hepburn T."/>
            <person name="Howarth C."/>
            <person name="Jen D."/>
            <person name="Larson L."/>
            <person name="Mehta T."/>
            <person name="Park D."/>
            <person name="Pearson M."/>
            <person name="Roberts A."/>
            <person name="Saif S."/>
            <person name="Shenoy N."/>
            <person name="Sisk P."/>
            <person name="Stolte C."/>
            <person name="Sykes S."/>
            <person name="Thomson T."/>
            <person name="Walk T."/>
            <person name="White J."/>
            <person name="Yandava C."/>
            <person name="Burger G."/>
            <person name="Gray M.W."/>
            <person name="Holland P.W.H."/>
            <person name="King N."/>
            <person name="Lang F.B.F."/>
            <person name="Roger A.J."/>
            <person name="Ruiz-Trillo I."/>
            <person name="Lander E."/>
            <person name="Nusbaum C."/>
        </authorList>
    </citation>
    <scope>NUCLEOTIDE SEQUENCE [LARGE SCALE GENOMIC DNA]</scope>
    <source>
        <strain evidence="5 6">ATCC 50062</strain>
    </source>
</reference>
<dbReference type="Proteomes" id="UP000054408">
    <property type="component" value="Unassembled WGS sequence"/>
</dbReference>
<evidence type="ECO:0000259" key="4">
    <source>
        <dbReference type="PROSITE" id="PS50003"/>
    </source>
</evidence>
<dbReference type="InterPro" id="IPR011993">
    <property type="entry name" value="PH-like_dom_sf"/>
</dbReference>
<evidence type="ECO:0000313" key="6">
    <source>
        <dbReference type="Proteomes" id="UP000054408"/>
    </source>
</evidence>
<dbReference type="AlphaFoldDB" id="A0A0L0DCB2"/>
<evidence type="ECO:0000256" key="1">
    <source>
        <dbReference type="ARBA" id="ARBA00022443"/>
    </source>
</evidence>
<dbReference type="GeneID" id="25564227"/>
<evidence type="ECO:0000256" key="2">
    <source>
        <dbReference type="PROSITE-ProRule" id="PRU00192"/>
    </source>
</evidence>
<proteinExistence type="predicted"/>
<dbReference type="InterPro" id="IPR036028">
    <property type="entry name" value="SH3-like_dom_sf"/>
</dbReference>
<dbReference type="PROSITE" id="PS50003">
    <property type="entry name" value="PH_DOMAIN"/>
    <property type="match status" value="1"/>
</dbReference>
<dbReference type="InterPro" id="IPR001452">
    <property type="entry name" value="SH3_domain"/>
</dbReference>
<feature type="domain" description="PH" evidence="4">
    <location>
        <begin position="7"/>
        <end position="106"/>
    </location>
</feature>
<dbReference type="PANTHER" id="PTHR14336">
    <property type="entry name" value="TANDEM PH DOMAIN CONTAINING PROTEIN"/>
    <property type="match status" value="1"/>
</dbReference>
<name>A0A0L0DCB2_THETB</name>
<dbReference type="CDD" id="cd00174">
    <property type="entry name" value="SH3"/>
    <property type="match status" value="1"/>
</dbReference>
<dbReference type="EMBL" id="GL349452">
    <property type="protein sequence ID" value="KNC48948.1"/>
    <property type="molecule type" value="Genomic_DNA"/>
</dbReference>
<dbReference type="SMART" id="SM00326">
    <property type="entry name" value="SH3"/>
    <property type="match status" value="1"/>
</dbReference>
<dbReference type="FunFam" id="2.30.29.30:FF:000286">
    <property type="entry name" value="PH-protein kinase domain containing protein"/>
    <property type="match status" value="1"/>
</dbReference>
<dbReference type="SUPFAM" id="SSF50729">
    <property type="entry name" value="PH domain-like"/>
    <property type="match status" value="1"/>
</dbReference>
<sequence>MADAQESTAFRGWLLKRGGLRKSWKRRWFVLENKRLSYFKSQDEDKAALGTIDLAVYTCVDFVPLEVHGKANEFKIEGPDLRTYFFMAPSALLQSEWCVAIAGKGVGASAVVQKKVDAAAKVHVVLEPNGLPNGYDVFMSKDPMPAEAVPPIAKDSLFRYRAMVRHESKAKTTKVMFVLTSEGFSIVEGETETLYKIKAIVKYLFKPEKRLFRFVTKHNDESIQTICFFSSGALVEHLETTIAAMIQALLADTGILSTVLFDFESEDEDELNVKRGDRIAVLEVFDDGWLLGSLGDGTTGMIPVSHVYSDAKVIQNARRKAERKLKRMTAAS</sequence>
<keyword evidence="1 2" id="KW-0728">SH3 domain</keyword>
<dbReference type="InterPro" id="IPR001849">
    <property type="entry name" value="PH_domain"/>
</dbReference>
<organism evidence="5 6">
    <name type="scientific">Thecamonas trahens ATCC 50062</name>
    <dbReference type="NCBI Taxonomy" id="461836"/>
    <lineage>
        <taxon>Eukaryota</taxon>
        <taxon>Apusozoa</taxon>
        <taxon>Apusomonadida</taxon>
        <taxon>Apusomonadidae</taxon>
        <taxon>Thecamonas</taxon>
    </lineage>
</organism>
<protein>
    <recommendedName>
        <fullName evidence="7">PH domain-containing protein</fullName>
    </recommendedName>
</protein>
<dbReference type="RefSeq" id="XP_013758365.1">
    <property type="nucleotide sequence ID" value="XM_013902911.1"/>
</dbReference>
<dbReference type="PROSITE" id="PS50002">
    <property type="entry name" value="SH3"/>
    <property type="match status" value="1"/>
</dbReference>